<evidence type="ECO:0000256" key="1">
    <source>
        <dbReference type="SAM" id="Coils"/>
    </source>
</evidence>
<proteinExistence type="predicted"/>
<dbReference type="SUPFAM" id="SSF47781">
    <property type="entry name" value="RuvA domain 2-like"/>
    <property type="match status" value="1"/>
</dbReference>
<dbReference type="EMBL" id="CACVKT020006043">
    <property type="protein sequence ID" value="CAC5399680.1"/>
    <property type="molecule type" value="Genomic_DNA"/>
</dbReference>
<accession>A0A6J8CXS2</accession>
<organism evidence="2 3">
    <name type="scientific">Mytilus coruscus</name>
    <name type="common">Sea mussel</name>
    <dbReference type="NCBI Taxonomy" id="42192"/>
    <lineage>
        <taxon>Eukaryota</taxon>
        <taxon>Metazoa</taxon>
        <taxon>Spiralia</taxon>
        <taxon>Lophotrochozoa</taxon>
        <taxon>Mollusca</taxon>
        <taxon>Bivalvia</taxon>
        <taxon>Autobranchia</taxon>
        <taxon>Pteriomorphia</taxon>
        <taxon>Mytilida</taxon>
        <taxon>Mytiloidea</taxon>
        <taxon>Mytilidae</taxon>
        <taxon>Mytilinae</taxon>
        <taxon>Mytilus</taxon>
    </lineage>
</organism>
<keyword evidence="1" id="KW-0175">Coiled coil</keyword>
<dbReference type="OrthoDB" id="10394020at2759"/>
<reference evidence="2 3" key="1">
    <citation type="submission" date="2020-06" db="EMBL/GenBank/DDBJ databases">
        <authorList>
            <person name="Li R."/>
            <person name="Bekaert M."/>
        </authorList>
    </citation>
    <scope>NUCLEOTIDE SEQUENCE [LARGE SCALE GENOMIC DNA]</scope>
    <source>
        <strain evidence="3">wild</strain>
    </source>
</reference>
<evidence type="ECO:0000313" key="2">
    <source>
        <dbReference type="EMBL" id="CAC5399680.1"/>
    </source>
</evidence>
<dbReference type="Pfam" id="PF12836">
    <property type="entry name" value="HHH_3"/>
    <property type="match status" value="1"/>
</dbReference>
<gene>
    <name evidence="2" type="ORF">MCOR_33922</name>
</gene>
<dbReference type="AlphaFoldDB" id="A0A6J8CXS2"/>
<name>A0A6J8CXS2_MYTCO</name>
<evidence type="ECO:0000313" key="3">
    <source>
        <dbReference type="Proteomes" id="UP000507470"/>
    </source>
</evidence>
<feature type="coiled-coil region" evidence="1">
    <location>
        <begin position="95"/>
        <end position="179"/>
    </location>
</feature>
<dbReference type="Proteomes" id="UP000507470">
    <property type="component" value="Unassembled WGS sequence"/>
</dbReference>
<protein>
    <submittedName>
        <fullName evidence="2">ComEA</fullName>
    </submittedName>
</protein>
<dbReference type="Gene3D" id="1.10.150.320">
    <property type="entry name" value="Photosystem II 12 kDa extrinsic protein"/>
    <property type="match status" value="1"/>
</dbReference>
<dbReference type="InterPro" id="IPR010994">
    <property type="entry name" value="RuvA_2-like"/>
</dbReference>
<sequence>MATKQTVNINTADIEELMTLKDIGQKRAQLIVAERTKLGTLTAETLKALEGIPSNIWDPFSFMGRVVFEEQLDTTETEIEKNVQPENQQVTAENKELVTKQQDQLEQQQVQLQQQEKVIEDYKTKLMIADQEKKSMQQDIKKQLLDVKSQCSAQLTAKADELEEVLDSMQKYKNKFEQELHYVKIEERQ</sequence>
<keyword evidence="3" id="KW-1185">Reference proteome</keyword>